<dbReference type="Proteomes" id="UP000006048">
    <property type="component" value="Chromosome"/>
</dbReference>
<dbReference type="HOGENOM" id="CLU_058015_3_0_12"/>
<dbReference type="STRING" id="869212.Turpa_1365"/>
<proteinExistence type="inferred from homology"/>
<dbReference type="InterPro" id="IPR036986">
    <property type="entry name" value="S4_RNA-bd_sf"/>
</dbReference>
<dbReference type="InterPro" id="IPR047048">
    <property type="entry name" value="TlyA"/>
</dbReference>
<keyword evidence="5" id="KW-0489">Methyltransferase</keyword>
<dbReference type="OrthoDB" id="9784736at2"/>
<evidence type="ECO:0000256" key="1">
    <source>
        <dbReference type="ARBA" id="ARBA00022884"/>
    </source>
</evidence>
<evidence type="ECO:0000256" key="2">
    <source>
        <dbReference type="ARBA" id="ARBA00029460"/>
    </source>
</evidence>
<dbReference type="PANTHER" id="PTHR32319:SF0">
    <property type="entry name" value="BACTERIAL HEMOLYSIN-LIKE PROTEIN"/>
    <property type="match status" value="1"/>
</dbReference>
<dbReference type="CDD" id="cd00165">
    <property type="entry name" value="S4"/>
    <property type="match status" value="1"/>
</dbReference>
<evidence type="ECO:0000313" key="5">
    <source>
        <dbReference type="EMBL" id="AFM12013.1"/>
    </source>
</evidence>
<dbReference type="Gene3D" id="3.40.50.150">
    <property type="entry name" value="Vaccinia Virus protein VP39"/>
    <property type="match status" value="1"/>
</dbReference>
<dbReference type="KEGG" id="tpx:Turpa_1365"/>
<evidence type="ECO:0000256" key="3">
    <source>
        <dbReference type="PROSITE-ProRule" id="PRU00182"/>
    </source>
</evidence>
<keyword evidence="5" id="KW-0808">Transferase</keyword>
<dbReference type="SUPFAM" id="SSF53335">
    <property type="entry name" value="S-adenosyl-L-methionine-dependent methyltransferases"/>
    <property type="match status" value="1"/>
</dbReference>
<dbReference type="Pfam" id="PF01728">
    <property type="entry name" value="FtsJ"/>
    <property type="match status" value="1"/>
</dbReference>
<organism evidence="5 6">
    <name type="scientific">Turneriella parva (strain ATCC BAA-1111 / DSM 21527 / NCTC 11395 / H)</name>
    <name type="common">Leptospira parva</name>
    <dbReference type="NCBI Taxonomy" id="869212"/>
    <lineage>
        <taxon>Bacteria</taxon>
        <taxon>Pseudomonadati</taxon>
        <taxon>Spirochaetota</taxon>
        <taxon>Spirochaetia</taxon>
        <taxon>Leptospirales</taxon>
        <taxon>Leptospiraceae</taxon>
        <taxon>Turneriella</taxon>
    </lineage>
</organism>
<name>I4B406_TURPD</name>
<gene>
    <name evidence="5" type="ordered locus">Turpa_1365</name>
</gene>
<dbReference type="Gene3D" id="3.10.290.10">
    <property type="entry name" value="RNA-binding S4 domain"/>
    <property type="match status" value="1"/>
</dbReference>
<dbReference type="PANTHER" id="PTHR32319">
    <property type="entry name" value="BACTERIAL HEMOLYSIN-LIKE PROTEIN"/>
    <property type="match status" value="1"/>
</dbReference>
<accession>I4B406</accession>
<dbReference type="EMBL" id="CP002959">
    <property type="protein sequence ID" value="AFM12013.1"/>
    <property type="molecule type" value="Genomic_DNA"/>
</dbReference>
<dbReference type="PATRIC" id="fig|869212.3.peg.1352"/>
<protein>
    <submittedName>
        <fullName evidence="5">Ribosomal RNA methyltransferase RrmJ/FtsJ</fullName>
    </submittedName>
</protein>
<dbReference type="GO" id="GO:0008168">
    <property type="term" value="F:methyltransferase activity"/>
    <property type="evidence" value="ECO:0007669"/>
    <property type="project" value="UniProtKB-KW"/>
</dbReference>
<feature type="domain" description="Ribosomal RNA methyltransferase FtsJ" evidence="4">
    <location>
        <begin position="56"/>
        <end position="243"/>
    </location>
</feature>
<dbReference type="AlphaFoldDB" id="I4B406"/>
<evidence type="ECO:0000313" key="6">
    <source>
        <dbReference type="Proteomes" id="UP000006048"/>
    </source>
</evidence>
<sequence length="245" mass="26955">MNLLEALLAAYPTLSEREAKGLILAGKVLIGDTPQTKPGIPVAETVELRLRGIKKFVSRSGEKLDSAIQGLQFPVTGRSFMDIGSSTGGFTDCLLRRGARFVAAIDVGKGLLHQKLRSDARVQVLEGYDFKKIQPADLWQQPEAFVADVSFTSIEPLLPLAFDLLKAKARRREALVLFKPQFELPRAERELLDSGILRDQNRAGELISAFSQRLANAGILTETVQPAAITGRHGNQEYILHLTRP</sequence>
<evidence type="ECO:0000259" key="4">
    <source>
        <dbReference type="Pfam" id="PF01728"/>
    </source>
</evidence>
<dbReference type="RefSeq" id="WP_014802527.1">
    <property type="nucleotide sequence ID" value="NC_018020.1"/>
</dbReference>
<dbReference type="GO" id="GO:0032259">
    <property type="term" value="P:methylation"/>
    <property type="evidence" value="ECO:0007669"/>
    <property type="project" value="UniProtKB-KW"/>
</dbReference>
<dbReference type="GO" id="GO:0003723">
    <property type="term" value="F:RNA binding"/>
    <property type="evidence" value="ECO:0007669"/>
    <property type="project" value="UniProtKB-KW"/>
</dbReference>
<reference evidence="5 6" key="1">
    <citation type="submission" date="2012-06" db="EMBL/GenBank/DDBJ databases">
        <title>The complete chromosome of genome of Turneriella parva DSM 21527.</title>
        <authorList>
            <consortium name="US DOE Joint Genome Institute (JGI-PGF)"/>
            <person name="Lucas S."/>
            <person name="Han J."/>
            <person name="Lapidus A."/>
            <person name="Bruce D."/>
            <person name="Goodwin L."/>
            <person name="Pitluck S."/>
            <person name="Peters L."/>
            <person name="Kyrpides N."/>
            <person name="Mavromatis K."/>
            <person name="Ivanova N."/>
            <person name="Mikhailova N."/>
            <person name="Chertkov O."/>
            <person name="Detter J.C."/>
            <person name="Tapia R."/>
            <person name="Han C."/>
            <person name="Land M."/>
            <person name="Hauser L."/>
            <person name="Markowitz V."/>
            <person name="Cheng J.-F."/>
            <person name="Hugenholtz P."/>
            <person name="Woyke T."/>
            <person name="Wu D."/>
            <person name="Gronow S."/>
            <person name="Wellnitz S."/>
            <person name="Brambilla E."/>
            <person name="Klenk H.-P."/>
            <person name="Eisen J.A."/>
        </authorList>
    </citation>
    <scope>NUCLEOTIDE SEQUENCE [LARGE SCALE GENOMIC DNA]</scope>
    <source>
        <strain evidence="6">ATCC BAA-1111 / DSM 21527 / NCTC 11395 / H</strain>
    </source>
</reference>
<keyword evidence="6" id="KW-1185">Reference proteome</keyword>
<comment type="similarity">
    <text evidence="2">Belongs to the TlyA family.</text>
</comment>
<keyword evidence="1 3" id="KW-0694">RNA-binding</keyword>
<dbReference type="PROSITE" id="PS50889">
    <property type="entry name" value="S4"/>
    <property type="match status" value="1"/>
</dbReference>
<dbReference type="InterPro" id="IPR002877">
    <property type="entry name" value="RNA_MeTrfase_FtsJ_dom"/>
</dbReference>
<dbReference type="InterPro" id="IPR029063">
    <property type="entry name" value="SAM-dependent_MTases_sf"/>
</dbReference>